<dbReference type="AlphaFoldDB" id="X1E5A2"/>
<name>X1E5A2_9ZZZZ</name>
<evidence type="ECO:0000256" key="1">
    <source>
        <dbReference type="SAM" id="Phobius"/>
    </source>
</evidence>
<keyword evidence="1" id="KW-1133">Transmembrane helix</keyword>
<keyword evidence="1" id="KW-0812">Transmembrane</keyword>
<feature type="transmembrane region" description="Helical" evidence="1">
    <location>
        <begin position="45"/>
        <end position="65"/>
    </location>
</feature>
<sequence>MRPRCEKCGRRLYRIQKTFSHPIPAHCPSCGAEISLKQKSDLIDYEAITCIIVFIIVVIILIIFVN</sequence>
<evidence type="ECO:0008006" key="3">
    <source>
        <dbReference type="Google" id="ProtNLM"/>
    </source>
</evidence>
<gene>
    <name evidence="2" type="ORF">S03H2_09995</name>
</gene>
<protein>
    <recommendedName>
        <fullName evidence="3">C2H2-type domain-containing protein</fullName>
    </recommendedName>
</protein>
<proteinExistence type="predicted"/>
<comment type="caution">
    <text evidence="2">The sequence shown here is derived from an EMBL/GenBank/DDBJ whole genome shotgun (WGS) entry which is preliminary data.</text>
</comment>
<dbReference type="EMBL" id="BARU01005170">
    <property type="protein sequence ID" value="GAH27737.1"/>
    <property type="molecule type" value="Genomic_DNA"/>
</dbReference>
<keyword evidence="1" id="KW-0472">Membrane</keyword>
<organism evidence="2">
    <name type="scientific">marine sediment metagenome</name>
    <dbReference type="NCBI Taxonomy" id="412755"/>
    <lineage>
        <taxon>unclassified sequences</taxon>
        <taxon>metagenomes</taxon>
        <taxon>ecological metagenomes</taxon>
    </lineage>
</organism>
<reference evidence="2" key="1">
    <citation type="journal article" date="2014" name="Front. Microbiol.">
        <title>High frequency of phylogenetically diverse reductive dehalogenase-homologous genes in deep subseafloor sedimentary metagenomes.</title>
        <authorList>
            <person name="Kawai M."/>
            <person name="Futagami T."/>
            <person name="Toyoda A."/>
            <person name="Takaki Y."/>
            <person name="Nishi S."/>
            <person name="Hori S."/>
            <person name="Arai W."/>
            <person name="Tsubouchi T."/>
            <person name="Morono Y."/>
            <person name="Uchiyama I."/>
            <person name="Ito T."/>
            <person name="Fujiyama A."/>
            <person name="Inagaki F."/>
            <person name="Takami H."/>
        </authorList>
    </citation>
    <scope>NUCLEOTIDE SEQUENCE</scope>
    <source>
        <strain evidence="2">Expedition CK06-06</strain>
    </source>
</reference>
<accession>X1E5A2</accession>
<evidence type="ECO:0000313" key="2">
    <source>
        <dbReference type="EMBL" id="GAH27737.1"/>
    </source>
</evidence>